<reference evidence="2 3" key="1">
    <citation type="submission" date="2023-01" db="EMBL/GenBank/DDBJ databases">
        <title>Analysis of 21 Apiospora genomes using comparative genomics revels a genus with tremendous synthesis potential of carbohydrate active enzymes and secondary metabolites.</title>
        <authorList>
            <person name="Sorensen T."/>
        </authorList>
    </citation>
    <scope>NUCLEOTIDE SEQUENCE [LARGE SCALE GENOMIC DNA]</scope>
    <source>
        <strain evidence="2 3">CBS 135458</strain>
    </source>
</reference>
<feature type="region of interest" description="Disordered" evidence="1">
    <location>
        <begin position="1"/>
        <end position="51"/>
    </location>
</feature>
<feature type="region of interest" description="Disordered" evidence="1">
    <location>
        <begin position="193"/>
        <end position="220"/>
    </location>
</feature>
<organism evidence="2 3">
    <name type="scientific">Apiospora phragmitis</name>
    <dbReference type="NCBI Taxonomy" id="2905665"/>
    <lineage>
        <taxon>Eukaryota</taxon>
        <taxon>Fungi</taxon>
        <taxon>Dikarya</taxon>
        <taxon>Ascomycota</taxon>
        <taxon>Pezizomycotina</taxon>
        <taxon>Sordariomycetes</taxon>
        <taxon>Xylariomycetidae</taxon>
        <taxon>Amphisphaeriales</taxon>
        <taxon>Apiosporaceae</taxon>
        <taxon>Apiospora</taxon>
    </lineage>
</organism>
<sequence length="220" mass="23870">MASFSSKQDKQVRELSSSKVKKRQLTPPPPSPPPCRPSGQRAACAARQTRPAPAIRNARGYASGHHHHHAAPEVKEGLGTAFYVFAGLLPTSAVFYTISRPGADGEPSIISKYLNQFEALNKDHVVRNALRTDALEQAAHDKHLFLNAGPKRPHVELKTPELLTSGSPWNVPAGHYANLDHVTEHYRKAHLADEERKAKKLAEKAAAAQAEAQAAPPAEA</sequence>
<dbReference type="PANTHER" id="PTHR42100">
    <property type="entry name" value="OXIDOREDUCTASE 178 KDA SUBUNIT, PUTATIVE (AFU_ORTHOLOGUE AFUA_8G04320)-RELATED"/>
    <property type="match status" value="1"/>
</dbReference>
<proteinExistence type="predicted"/>
<feature type="compositionally biased region" description="Basic and acidic residues" evidence="1">
    <location>
        <begin position="193"/>
        <end position="203"/>
    </location>
</feature>
<gene>
    <name evidence="2" type="ORF">PG994_011533</name>
</gene>
<dbReference type="GeneID" id="92096005"/>
<evidence type="ECO:0000313" key="3">
    <source>
        <dbReference type="Proteomes" id="UP001480595"/>
    </source>
</evidence>
<accession>A0ABR1TVL8</accession>
<name>A0ABR1TVL8_9PEZI</name>
<dbReference type="Proteomes" id="UP001480595">
    <property type="component" value="Unassembled WGS sequence"/>
</dbReference>
<feature type="compositionally biased region" description="Pro residues" evidence="1">
    <location>
        <begin position="26"/>
        <end position="36"/>
    </location>
</feature>
<dbReference type="InterPro" id="IPR034444">
    <property type="entry name" value="Nuo17.8"/>
</dbReference>
<dbReference type="RefSeq" id="XP_066712052.1">
    <property type="nucleotide sequence ID" value="XM_066862942.1"/>
</dbReference>
<dbReference type="PANTHER" id="PTHR42100:SF1">
    <property type="entry name" value="OXIDOREDUCTASE 178 KDA SUBUNIT, PUTATIVE (AFU_ORTHOLOGUE AFUA_8G04320)-RELATED"/>
    <property type="match status" value="1"/>
</dbReference>
<evidence type="ECO:0000313" key="2">
    <source>
        <dbReference type="EMBL" id="KAK8049803.1"/>
    </source>
</evidence>
<comment type="caution">
    <text evidence="2">The sequence shown here is derived from an EMBL/GenBank/DDBJ whole genome shotgun (WGS) entry which is preliminary data.</text>
</comment>
<protein>
    <recommendedName>
        <fullName evidence="4">NADH-ubiquinone oxidoreductase 17.8 kDa subunit</fullName>
    </recommendedName>
</protein>
<evidence type="ECO:0008006" key="4">
    <source>
        <dbReference type="Google" id="ProtNLM"/>
    </source>
</evidence>
<evidence type="ECO:0000256" key="1">
    <source>
        <dbReference type="SAM" id="MobiDB-lite"/>
    </source>
</evidence>
<keyword evidence="3" id="KW-1185">Reference proteome</keyword>
<dbReference type="EMBL" id="JAQQWL010000011">
    <property type="protein sequence ID" value="KAK8049803.1"/>
    <property type="molecule type" value="Genomic_DNA"/>
</dbReference>
<feature type="compositionally biased region" description="Low complexity" evidence="1">
    <location>
        <begin position="204"/>
        <end position="220"/>
    </location>
</feature>